<name>A0A5E6T5V5_PSEFL</name>
<sequence>MNRNPSVLKWHVLVGCFLSYLFDALEIIVLVIALPDITQSLQITQTQAGLLVTATLLGIGFSSIIMGKVADTLGRRPALLLSLASFGLLTMATAGASEWYQFLTLRFLAGLGLGGVWSIAAAYVNETWPSHQRARATSFVLSAFSLGAALAAAMAAYLLPLYGWRVLFFISGAMVSIAMVYVWFCVPESKAWLAQRADRQQSAANLSELFSPVLRRKTLLGTLASALVLTAYWGSMTWLPTFLVAERGLDAATMAGFMVLLNAGAFLGYNAFGLLADFIGKKRTIIISLTGSGLMLPVYTVATDHASLLIIGPVFAFFLAFVGLAAAYFAEMFPTHLRATGTGFCFNVGRGISAFAPLALGSAATVLGFATSIALCGALFLLAAGVIALLPTDISIRNADLSILKAV</sequence>
<feature type="transmembrane region" description="Helical" evidence="5">
    <location>
        <begin position="284"/>
        <end position="302"/>
    </location>
</feature>
<protein>
    <submittedName>
        <fullName evidence="7">Metabolite transport protein YjhB</fullName>
    </submittedName>
</protein>
<feature type="transmembrane region" description="Helical" evidence="5">
    <location>
        <begin position="341"/>
        <end position="360"/>
    </location>
</feature>
<evidence type="ECO:0000313" key="7">
    <source>
        <dbReference type="EMBL" id="VVM88514.1"/>
    </source>
</evidence>
<comment type="subcellular location">
    <subcellularLocation>
        <location evidence="1">Membrane</location>
        <topology evidence="1">Multi-pass membrane protein</topology>
    </subcellularLocation>
</comment>
<evidence type="ECO:0000256" key="2">
    <source>
        <dbReference type="ARBA" id="ARBA00022692"/>
    </source>
</evidence>
<evidence type="ECO:0000256" key="4">
    <source>
        <dbReference type="ARBA" id="ARBA00023136"/>
    </source>
</evidence>
<feature type="transmembrane region" description="Helical" evidence="5">
    <location>
        <begin position="12"/>
        <end position="34"/>
    </location>
</feature>
<feature type="transmembrane region" description="Helical" evidence="5">
    <location>
        <begin position="46"/>
        <end position="66"/>
    </location>
</feature>
<feature type="transmembrane region" description="Helical" evidence="5">
    <location>
        <begin position="166"/>
        <end position="186"/>
    </location>
</feature>
<dbReference type="EMBL" id="CABVHK010000008">
    <property type="protein sequence ID" value="VVM88514.1"/>
    <property type="molecule type" value="Genomic_DNA"/>
</dbReference>
<keyword evidence="4 5" id="KW-0472">Membrane</keyword>
<evidence type="ECO:0000313" key="8">
    <source>
        <dbReference type="Proteomes" id="UP000326953"/>
    </source>
</evidence>
<feature type="transmembrane region" description="Helical" evidence="5">
    <location>
        <begin position="251"/>
        <end position="272"/>
    </location>
</feature>
<feature type="transmembrane region" description="Helical" evidence="5">
    <location>
        <begin position="366"/>
        <end position="390"/>
    </location>
</feature>
<keyword evidence="2 5" id="KW-0812">Transmembrane</keyword>
<feature type="transmembrane region" description="Helical" evidence="5">
    <location>
        <begin position="103"/>
        <end position="124"/>
    </location>
</feature>
<dbReference type="OrthoDB" id="3690818at2"/>
<dbReference type="Proteomes" id="UP000326953">
    <property type="component" value="Unassembled WGS sequence"/>
</dbReference>
<dbReference type="InterPro" id="IPR020846">
    <property type="entry name" value="MFS_dom"/>
</dbReference>
<feature type="transmembrane region" description="Helical" evidence="5">
    <location>
        <begin position="308"/>
        <end position="329"/>
    </location>
</feature>
<dbReference type="PROSITE" id="PS50850">
    <property type="entry name" value="MFS"/>
    <property type="match status" value="1"/>
</dbReference>
<dbReference type="InterPro" id="IPR036259">
    <property type="entry name" value="MFS_trans_sf"/>
</dbReference>
<feature type="transmembrane region" description="Helical" evidence="5">
    <location>
        <begin position="136"/>
        <end position="160"/>
    </location>
</feature>
<proteinExistence type="predicted"/>
<dbReference type="Pfam" id="PF07690">
    <property type="entry name" value="MFS_1"/>
    <property type="match status" value="1"/>
</dbReference>
<evidence type="ECO:0000256" key="1">
    <source>
        <dbReference type="ARBA" id="ARBA00004141"/>
    </source>
</evidence>
<dbReference type="Gene3D" id="1.20.1250.20">
    <property type="entry name" value="MFS general substrate transporter like domains"/>
    <property type="match status" value="2"/>
</dbReference>
<dbReference type="InterPro" id="IPR005829">
    <property type="entry name" value="Sugar_transporter_CS"/>
</dbReference>
<feature type="transmembrane region" description="Helical" evidence="5">
    <location>
        <begin position="219"/>
        <end position="239"/>
    </location>
</feature>
<gene>
    <name evidence="7" type="primary">yjhB_1</name>
    <name evidence="7" type="ORF">PS662_02702</name>
</gene>
<evidence type="ECO:0000256" key="5">
    <source>
        <dbReference type="SAM" id="Phobius"/>
    </source>
</evidence>
<organism evidence="7 8">
    <name type="scientific">Pseudomonas fluorescens</name>
    <dbReference type="NCBI Taxonomy" id="294"/>
    <lineage>
        <taxon>Bacteria</taxon>
        <taxon>Pseudomonadati</taxon>
        <taxon>Pseudomonadota</taxon>
        <taxon>Gammaproteobacteria</taxon>
        <taxon>Pseudomonadales</taxon>
        <taxon>Pseudomonadaceae</taxon>
        <taxon>Pseudomonas</taxon>
    </lineage>
</organism>
<dbReference type="GO" id="GO:0046943">
    <property type="term" value="F:carboxylic acid transmembrane transporter activity"/>
    <property type="evidence" value="ECO:0007669"/>
    <property type="project" value="TreeGrafter"/>
</dbReference>
<dbReference type="GO" id="GO:0005886">
    <property type="term" value="C:plasma membrane"/>
    <property type="evidence" value="ECO:0007669"/>
    <property type="project" value="TreeGrafter"/>
</dbReference>
<dbReference type="InterPro" id="IPR011701">
    <property type="entry name" value="MFS"/>
</dbReference>
<dbReference type="SUPFAM" id="SSF103473">
    <property type="entry name" value="MFS general substrate transporter"/>
    <property type="match status" value="1"/>
</dbReference>
<feature type="domain" description="Major facilitator superfamily (MFS) profile" evidence="6">
    <location>
        <begin position="12"/>
        <end position="395"/>
    </location>
</feature>
<reference evidence="7 8" key="1">
    <citation type="submission" date="2019-09" db="EMBL/GenBank/DDBJ databases">
        <authorList>
            <person name="Chandra G."/>
            <person name="Truman W A."/>
        </authorList>
    </citation>
    <scope>NUCLEOTIDE SEQUENCE [LARGE SCALE GENOMIC DNA]</scope>
    <source>
        <strain evidence="7">PS662</strain>
    </source>
</reference>
<dbReference type="PROSITE" id="PS00217">
    <property type="entry name" value="SUGAR_TRANSPORT_2"/>
    <property type="match status" value="1"/>
</dbReference>
<evidence type="ECO:0000256" key="3">
    <source>
        <dbReference type="ARBA" id="ARBA00022989"/>
    </source>
</evidence>
<dbReference type="PANTHER" id="PTHR23508">
    <property type="entry name" value="CARBOXYLIC ACID TRANSPORTER PROTEIN HOMOLOG"/>
    <property type="match status" value="1"/>
</dbReference>
<dbReference type="RefSeq" id="WP_150711436.1">
    <property type="nucleotide sequence ID" value="NZ_CABVHK010000008.1"/>
</dbReference>
<dbReference type="PANTHER" id="PTHR23508:SF10">
    <property type="entry name" value="CARBOXYLIC ACID TRANSPORTER PROTEIN HOMOLOG"/>
    <property type="match status" value="1"/>
</dbReference>
<evidence type="ECO:0000259" key="6">
    <source>
        <dbReference type="PROSITE" id="PS50850"/>
    </source>
</evidence>
<feature type="transmembrane region" description="Helical" evidence="5">
    <location>
        <begin position="78"/>
        <end position="97"/>
    </location>
</feature>
<accession>A0A5E6T5V5</accession>
<keyword evidence="3 5" id="KW-1133">Transmembrane helix</keyword>
<dbReference type="AlphaFoldDB" id="A0A5E6T5V5"/>